<evidence type="ECO:0000256" key="5">
    <source>
        <dbReference type="ARBA" id="ARBA00022989"/>
    </source>
</evidence>
<evidence type="ECO:0000313" key="9">
    <source>
        <dbReference type="EMBL" id="MBD7910032.1"/>
    </source>
</evidence>
<name>A0ABR8PPE2_9CLOT</name>
<evidence type="ECO:0000313" key="10">
    <source>
        <dbReference type="Proteomes" id="UP000627781"/>
    </source>
</evidence>
<dbReference type="Pfam" id="PF00482">
    <property type="entry name" value="T2SSF"/>
    <property type="match status" value="2"/>
</dbReference>
<protein>
    <submittedName>
        <fullName evidence="9">Type II secretion system F family protein</fullName>
    </submittedName>
</protein>
<evidence type="ECO:0000256" key="7">
    <source>
        <dbReference type="SAM" id="Phobius"/>
    </source>
</evidence>
<dbReference type="InterPro" id="IPR042094">
    <property type="entry name" value="T2SS_GspF_sf"/>
</dbReference>
<evidence type="ECO:0000259" key="8">
    <source>
        <dbReference type="Pfam" id="PF00482"/>
    </source>
</evidence>
<comment type="caution">
    <text evidence="9">The sequence shown here is derived from an EMBL/GenBank/DDBJ whole genome shotgun (WGS) entry which is preliminary data.</text>
</comment>
<feature type="domain" description="Type II secretion system protein GspF" evidence="8">
    <location>
        <begin position="12"/>
        <end position="134"/>
    </location>
</feature>
<organism evidence="9 10">
    <name type="scientific">Clostridium cibarium</name>
    <dbReference type="NCBI Taxonomy" id="2762247"/>
    <lineage>
        <taxon>Bacteria</taxon>
        <taxon>Bacillati</taxon>
        <taxon>Bacillota</taxon>
        <taxon>Clostridia</taxon>
        <taxon>Eubacteriales</taxon>
        <taxon>Clostridiaceae</taxon>
        <taxon>Clostridium</taxon>
    </lineage>
</organism>
<evidence type="ECO:0000256" key="2">
    <source>
        <dbReference type="ARBA" id="ARBA00005745"/>
    </source>
</evidence>
<comment type="subcellular location">
    <subcellularLocation>
        <location evidence="1">Cell membrane</location>
        <topology evidence="1">Multi-pass membrane protein</topology>
    </subcellularLocation>
</comment>
<sequence>MKENYRELSIIAENLANLYEDGISMDLSFELLSELHFSKNYKNSLKEIKVKILKGYSLAEVFGEYSNLYPVLFVGIISIGENSGELNKCLRSISKYYYEIDKVKRNIKAELGYPLIIFISLMLLSISAFFIIIPNIYETFSSISSKVPKIIKACYDASDWICNNPIISFVALLSWSIVIYLLGKSLGNRVKSHWSSIFLKIKYIRDYYEYMFILLLTVILSSGIQLTKGIELCIDSVNIKIIRNALCDINEEILKGSELNRAIKDISFLSKYTYSMIYLGERSGNLTDVLNKTQERLENSITEKMKRVVTFISPLFIGLMSLLILLFIVSFIMPLIDMVYSGYM</sequence>
<feature type="transmembrane region" description="Helical" evidence="7">
    <location>
        <begin position="166"/>
        <end position="186"/>
    </location>
</feature>
<evidence type="ECO:0000256" key="4">
    <source>
        <dbReference type="ARBA" id="ARBA00022692"/>
    </source>
</evidence>
<dbReference type="EMBL" id="JACSRA010000002">
    <property type="protein sequence ID" value="MBD7910032.1"/>
    <property type="molecule type" value="Genomic_DNA"/>
</dbReference>
<dbReference type="Gene3D" id="1.20.81.30">
    <property type="entry name" value="Type II secretion system (T2SS), domain F"/>
    <property type="match status" value="2"/>
</dbReference>
<dbReference type="PANTHER" id="PTHR30012">
    <property type="entry name" value="GENERAL SECRETION PATHWAY PROTEIN"/>
    <property type="match status" value="1"/>
</dbReference>
<dbReference type="RefSeq" id="WP_191767536.1">
    <property type="nucleotide sequence ID" value="NZ_JACSRA010000002.1"/>
</dbReference>
<gene>
    <name evidence="9" type="ORF">H9661_01570</name>
</gene>
<dbReference type="Proteomes" id="UP000627781">
    <property type="component" value="Unassembled WGS sequence"/>
</dbReference>
<feature type="transmembrane region" description="Helical" evidence="7">
    <location>
        <begin position="111"/>
        <end position="137"/>
    </location>
</feature>
<dbReference type="InterPro" id="IPR003004">
    <property type="entry name" value="GspF/PilC"/>
</dbReference>
<keyword evidence="6 7" id="KW-0472">Membrane</keyword>
<accession>A0ABR8PPE2</accession>
<comment type="similarity">
    <text evidence="2">Belongs to the GSP F family.</text>
</comment>
<evidence type="ECO:0000256" key="3">
    <source>
        <dbReference type="ARBA" id="ARBA00022475"/>
    </source>
</evidence>
<keyword evidence="4 7" id="KW-0812">Transmembrane</keyword>
<dbReference type="InterPro" id="IPR018076">
    <property type="entry name" value="T2SS_GspF_dom"/>
</dbReference>
<evidence type="ECO:0000256" key="6">
    <source>
        <dbReference type="ARBA" id="ARBA00023136"/>
    </source>
</evidence>
<keyword evidence="3" id="KW-1003">Cell membrane</keyword>
<keyword evidence="10" id="KW-1185">Reference proteome</keyword>
<reference evidence="9 10" key="1">
    <citation type="submission" date="2020-08" db="EMBL/GenBank/DDBJ databases">
        <title>A Genomic Blueprint of the Chicken Gut Microbiome.</title>
        <authorList>
            <person name="Gilroy R."/>
            <person name="Ravi A."/>
            <person name="Getino M."/>
            <person name="Pursley I."/>
            <person name="Horton D.L."/>
            <person name="Alikhan N.-F."/>
            <person name="Baker D."/>
            <person name="Gharbi K."/>
            <person name="Hall N."/>
            <person name="Watson M."/>
            <person name="Adriaenssens E.M."/>
            <person name="Foster-Nyarko E."/>
            <person name="Jarju S."/>
            <person name="Secka A."/>
            <person name="Antonio M."/>
            <person name="Oren A."/>
            <person name="Chaudhuri R."/>
            <person name="La Ragione R.M."/>
            <person name="Hildebrand F."/>
            <person name="Pallen M.J."/>
        </authorList>
    </citation>
    <scope>NUCLEOTIDE SEQUENCE [LARGE SCALE GENOMIC DNA]</scope>
    <source>
        <strain evidence="9 10">Sa3CVN1</strain>
    </source>
</reference>
<feature type="transmembrane region" description="Helical" evidence="7">
    <location>
        <begin position="315"/>
        <end position="336"/>
    </location>
</feature>
<proteinExistence type="inferred from homology"/>
<feature type="domain" description="Type II secretion system protein GspF" evidence="8">
    <location>
        <begin position="212"/>
        <end position="334"/>
    </location>
</feature>
<evidence type="ECO:0000256" key="1">
    <source>
        <dbReference type="ARBA" id="ARBA00004651"/>
    </source>
</evidence>
<dbReference type="PANTHER" id="PTHR30012:SF0">
    <property type="entry name" value="TYPE II SECRETION SYSTEM PROTEIN F-RELATED"/>
    <property type="match status" value="1"/>
</dbReference>
<keyword evidence="5 7" id="KW-1133">Transmembrane helix</keyword>